<dbReference type="PRINTS" id="PR00084">
    <property type="entry name" value="MTLDHDRGNASE"/>
</dbReference>
<proteinExistence type="inferred from homology"/>
<dbReference type="InterPro" id="IPR008927">
    <property type="entry name" value="6-PGluconate_DH-like_C_sf"/>
</dbReference>
<dbReference type="SUPFAM" id="SSF48179">
    <property type="entry name" value="6-phosphogluconate dehydrogenase C-terminal domain-like"/>
    <property type="match status" value="1"/>
</dbReference>
<reference evidence="10" key="1">
    <citation type="submission" date="2020-06" db="EMBL/GenBank/DDBJ databases">
        <title>Insight into the genomes of haloalkaliphilic bacilli from Kenyan soda lakes.</title>
        <authorList>
            <person name="Mwirichia R."/>
            <person name="Villamizar G.C."/>
            <person name="Poehlein A."/>
            <person name="Mugweru J."/>
            <person name="Kipnyargis A."/>
            <person name="Kiplimo D."/>
            <person name="Orwa P."/>
            <person name="Daniel R."/>
        </authorList>
    </citation>
    <scope>NUCLEOTIDE SEQUENCE</scope>
    <source>
        <strain evidence="10">B1096_S55</strain>
    </source>
</reference>
<evidence type="ECO:0000256" key="5">
    <source>
        <dbReference type="ARBA" id="ARBA00023027"/>
    </source>
</evidence>
<dbReference type="InterPro" id="IPR000669">
    <property type="entry name" value="Mannitol_DH"/>
</dbReference>
<feature type="domain" description="Mannitol dehydrogenase C-terminal" evidence="9">
    <location>
        <begin position="204"/>
        <end position="345"/>
    </location>
</feature>
<evidence type="ECO:0000256" key="4">
    <source>
        <dbReference type="ARBA" id="ARBA00023002"/>
    </source>
</evidence>
<dbReference type="GO" id="GO:0019592">
    <property type="term" value="P:mannitol catabolic process"/>
    <property type="evidence" value="ECO:0007669"/>
    <property type="project" value="TreeGrafter"/>
</dbReference>
<evidence type="ECO:0000256" key="7">
    <source>
        <dbReference type="HAMAP-Rule" id="MF_00196"/>
    </source>
</evidence>
<dbReference type="Pfam" id="PF08125">
    <property type="entry name" value="Mannitol_dh_C"/>
    <property type="match status" value="1"/>
</dbReference>
<evidence type="ECO:0000256" key="2">
    <source>
        <dbReference type="ARBA" id="ARBA00012939"/>
    </source>
</evidence>
<dbReference type="InterPro" id="IPR036291">
    <property type="entry name" value="NAD(P)-bd_dom_sf"/>
</dbReference>
<dbReference type="PROSITE" id="PS00974">
    <property type="entry name" value="MANNITOL_DHGENASE"/>
    <property type="match status" value="1"/>
</dbReference>
<dbReference type="InterPro" id="IPR013118">
    <property type="entry name" value="Mannitol_DH_C"/>
</dbReference>
<dbReference type="GO" id="GO:0008926">
    <property type="term" value="F:mannitol-1-phosphate 5-dehydrogenase activity"/>
    <property type="evidence" value="ECO:0007669"/>
    <property type="project" value="UniProtKB-UniRule"/>
</dbReference>
<dbReference type="SUPFAM" id="SSF51735">
    <property type="entry name" value="NAD(P)-binding Rossmann-fold domains"/>
    <property type="match status" value="1"/>
</dbReference>
<evidence type="ECO:0000313" key="10">
    <source>
        <dbReference type="EMBL" id="MCR6098208.1"/>
    </source>
</evidence>
<dbReference type="InterPro" id="IPR023028">
    <property type="entry name" value="Mannitol_1_phos_5_DH"/>
</dbReference>
<dbReference type="NCBIfam" id="NF002646">
    <property type="entry name" value="PRK02318.1-2"/>
    <property type="match status" value="1"/>
</dbReference>
<keyword evidence="5 7" id="KW-0520">NAD</keyword>
<dbReference type="EMBL" id="JABXYM010000001">
    <property type="protein sequence ID" value="MCR6098208.1"/>
    <property type="molecule type" value="Genomic_DNA"/>
</dbReference>
<organism evidence="10 11">
    <name type="scientific">Salipaludibacillus agaradhaerens</name>
    <name type="common">Bacillus agaradhaerens</name>
    <dbReference type="NCBI Taxonomy" id="76935"/>
    <lineage>
        <taxon>Bacteria</taxon>
        <taxon>Bacillati</taxon>
        <taxon>Bacillota</taxon>
        <taxon>Bacilli</taxon>
        <taxon>Bacillales</taxon>
        <taxon>Bacillaceae</taxon>
    </lineage>
</organism>
<dbReference type="PANTHER" id="PTHR30524:SF0">
    <property type="entry name" value="ALTRONATE OXIDOREDUCTASE-RELATED"/>
    <property type="match status" value="1"/>
</dbReference>
<dbReference type="Proteomes" id="UP001057753">
    <property type="component" value="Unassembled WGS sequence"/>
</dbReference>
<dbReference type="EC" id="1.1.1.17" evidence="2 7"/>
<dbReference type="RefSeq" id="WP_257822578.1">
    <property type="nucleotide sequence ID" value="NZ_JABXYM010000001.1"/>
</dbReference>
<comment type="similarity">
    <text evidence="1 7">Belongs to the mannitol dehydrogenase family.</text>
</comment>
<dbReference type="AlphaFoldDB" id="A0A9Q4G0S9"/>
<dbReference type="PANTHER" id="PTHR30524">
    <property type="entry name" value="MANNITOL-1-PHOSPHATE 5-DEHYDROGENASE"/>
    <property type="match status" value="1"/>
</dbReference>
<comment type="caution">
    <text evidence="10">The sequence shown here is derived from an EMBL/GenBank/DDBJ whole genome shotgun (WGS) entry which is preliminary data.</text>
</comment>
<dbReference type="Pfam" id="PF01232">
    <property type="entry name" value="Mannitol_dh"/>
    <property type="match status" value="1"/>
</dbReference>
<accession>A0A9Q4G0S9</accession>
<evidence type="ECO:0000259" key="8">
    <source>
        <dbReference type="Pfam" id="PF01232"/>
    </source>
</evidence>
<dbReference type="NCBIfam" id="NF002647">
    <property type="entry name" value="PRK02318.1-3"/>
    <property type="match status" value="1"/>
</dbReference>
<evidence type="ECO:0000313" key="11">
    <source>
        <dbReference type="Proteomes" id="UP001057753"/>
    </source>
</evidence>
<dbReference type="InterPro" id="IPR013328">
    <property type="entry name" value="6PGD_dom2"/>
</dbReference>
<gene>
    <name evidence="7" type="primary">mtlD</name>
    <name evidence="10" type="ORF">HXA33_16835</name>
</gene>
<evidence type="ECO:0000256" key="6">
    <source>
        <dbReference type="ARBA" id="ARBA00048615"/>
    </source>
</evidence>
<feature type="domain" description="Mannitol dehydrogenase N-terminal" evidence="8">
    <location>
        <begin position="1"/>
        <end position="194"/>
    </location>
</feature>
<dbReference type="HAMAP" id="MF_00196">
    <property type="entry name" value="Mannitol_dehydrog"/>
    <property type="match status" value="1"/>
</dbReference>
<dbReference type="InterPro" id="IPR023027">
    <property type="entry name" value="Mannitol_DH_CS"/>
</dbReference>
<dbReference type="NCBIfam" id="NF002652">
    <property type="entry name" value="PRK02318.2-5"/>
    <property type="match status" value="1"/>
</dbReference>
<dbReference type="GO" id="GO:0005829">
    <property type="term" value="C:cytosol"/>
    <property type="evidence" value="ECO:0007669"/>
    <property type="project" value="TreeGrafter"/>
</dbReference>
<name>A0A9Q4G0S9_SALAG</name>
<comment type="catalytic activity">
    <reaction evidence="6 7">
        <text>D-mannitol 1-phosphate + NAD(+) = beta-D-fructose 6-phosphate + NADH + H(+)</text>
        <dbReference type="Rhea" id="RHEA:19661"/>
        <dbReference type="ChEBI" id="CHEBI:15378"/>
        <dbReference type="ChEBI" id="CHEBI:57540"/>
        <dbReference type="ChEBI" id="CHEBI:57634"/>
        <dbReference type="ChEBI" id="CHEBI:57945"/>
        <dbReference type="ChEBI" id="CHEBI:61381"/>
        <dbReference type="EC" id="1.1.1.17"/>
    </reaction>
</comment>
<protein>
    <recommendedName>
        <fullName evidence="3 7">Mannitol-1-phosphate 5-dehydrogenase</fullName>
        <ecNumber evidence="2 7">1.1.1.17</ecNumber>
    </recommendedName>
</protein>
<dbReference type="Gene3D" id="3.40.50.720">
    <property type="entry name" value="NAD(P)-binding Rossmann-like Domain"/>
    <property type="match status" value="1"/>
</dbReference>
<keyword evidence="4 7" id="KW-0560">Oxidoreductase</keyword>
<evidence type="ECO:0000259" key="9">
    <source>
        <dbReference type="Pfam" id="PF08125"/>
    </source>
</evidence>
<evidence type="ECO:0000256" key="3">
    <source>
        <dbReference type="ARBA" id="ARBA00016219"/>
    </source>
</evidence>
<sequence length="379" mass="42140">MQVVHFGAGNIGRGFIGKILAEAGYDIIFVDVNETIINEINVQRHYNVFYAEEEKRSFTVSGVKGLHSVHDEESVIQAITEATLVTTAVGAHILPHVAPVIAKGLIKRVAMTDEPLNVIACENAIGGSDLLKEAIHNHLEEDTTEHIERLIGFPNAAVDRIVPNQSQANVLDVLVEPFFEWVVDKKGIKGQLPPVKDIHFVDQLEAYIERKLFTVNTGHALAAYAGYKAGKKTVQDALNDDTILASIRKGLQETGRLIVEKHGFDPSEHNHYIEKILGRFSNPFIIDEVTRVARQPIKKLGYNERLISPVRQLKERNLSADGLIDVIVAALQYDYPDDTEAVELQKKIKEKGVQVAFCEISRLSPEDSITSKVVALYNR</sequence>
<feature type="binding site" evidence="7">
    <location>
        <begin position="3"/>
        <end position="14"/>
    </location>
    <ligand>
        <name>NAD(+)</name>
        <dbReference type="ChEBI" id="CHEBI:57540"/>
    </ligand>
</feature>
<dbReference type="NCBIfam" id="NF002649">
    <property type="entry name" value="PRK02318.2-1"/>
    <property type="match status" value="1"/>
</dbReference>
<keyword evidence="11" id="KW-1185">Reference proteome</keyword>
<dbReference type="Gene3D" id="1.10.1040.10">
    <property type="entry name" value="N-(1-d-carboxylethyl)-l-norvaline Dehydrogenase, domain 2"/>
    <property type="match status" value="1"/>
</dbReference>
<dbReference type="InterPro" id="IPR013131">
    <property type="entry name" value="Mannitol_DH_N"/>
</dbReference>
<evidence type="ECO:0000256" key="1">
    <source>
        <dbReference type="ARBA" id="ARBA00006541"/>
    </source>
</evidence>